<dbReference type="Proteomes" id="UP001151760">
    <property type="component" value="Unassembled WGS sequence"/>
</dbReference>
<protein>
    <submittedName>
        <fullName evidence="3">Zinc knuckle CX2CX4HX4C containing protein</fullName>
    </submittedName>
</protein>
<gene>
    <name evidence="3" type="ORF">Tco_0874459</name>
</gene>
<feature type="compositionally biased region" description="Basic and acidic residues" evidence="1">
    <location>
        <begin position="276"/>
        <end position="287"/>
    </location>
</feature>
<proteinExistence type="predicted"/>
<feature type="region of interest" description="Disordered" evidence="1">
    <location>
        <begin position="30"/>
        <end position="50"/>
    </location>
</feature>
<dbReference type="Pfam" id="PF14111">
    <property type="entry name" value="DUF4283"/>
    <property type="match status" value="1"/>
</dbReference>
<reference evidence="3" key="2">
    <citation type="submission" date="2022-01" db="EMBL/GenBank/DDBJ databases">
        <authorList>
            <person name="Yamashiro T."/>
            <person name="Shiraishi A."/>
            <person name="Satake H."/>
            <person name="Nakayama K."/>
        </authorList>
    </citation>
    <scope>NUCLEOTIDE SEQUENCE</scope>
</reference>
<evidence type="ECO:0000313" key="3">
    <source>
        <dbReference type="EMBL" id="GJT15753.1"/>
    </source>
</evidence>
<feature type="compositionally biased region" description="Low complexity" evidence="1">
    <location>
        <begin position="263"/>
        <end position="274"/>
    </location>
</feature>
<feature type="domain" description="DUF4283" evidence="2">
    <location>
        <begin position="155"/>
        <end position="219"/>
    </location>
</feature>
<evidence type="ECO:0000256" key="1">
    <source>
        <dbReference type="SAM" id="MobiDB-lite"/>
    </source>
</evidence>
<accession>A0ABQ5BQC6</accession>
<comment type="caution">
    <text evidence="3">The sequence shown here is derived from an EMBL/GenBank/DDBJ whole genome shotgun (WGS) entry which is preliminary data.</text>
</comment>
<evidence type="ECO:0000313" key="4">
    <source>
        <dbReference type="Proteomes" id="UP001151760"/>
    </source>
</evidence>
<keyword evidence="4" id="KW-1185">Reference proteome</keyword>
<sequence>MEGAVNNAKPLRSCLRVTQVRDIDGKVLGKDGKPMMPIRGKERKKDDGAAIPQKEIDSSSIFGGDDKEINETVMTNVVGTDEVHNRSVKGNGVFVQANGAATSNVKTNNTPYFVNVLQGNPNKKVVKIQELRNSEVVDGAAVAILIEAVEEVSSRFANTLYGYFIGKRLAFPLVENYVKNTWAKYGLRRIQLHEDFFMFQFDTKEGMESVMENGPWLIHFFWKRIFKKRTKRKPKTNKTEHGMEKYEKTKSNRSQSHSKSKSQQKSQPQQSQSQPREAESEEYKLEGPKLTNPKVVNQG</sequence>
<evidence type="ECO:0000259" key="2">
    <source>
        <dbReference type="Pfam" id="PF14111"/>
    </source>
</evidence>
<feature type="compositionally biased region" description="Basic and acidic residues" evidence="1">
    <location>
        <begin position="30"/>
        <end position="48"/>
    </location>
</feature>
<feature type="region of interest" description="Disordered" evidence="1">
    <location>
        <begin position="232"/>
        <end position="299"/>
    </location>
</feature>
<dbReference type="EMBL" id="BQNB010013421">
    <property type="protein sequence ID" value="GJT15753.1"/>
    <property type="molecule type" value="Genomic_DNA"/>
</dbReference>
<dbReference type="InterPro" id="IPR025558">
    <property type="entry name" value="DUF4283"/>
</dbReference>
<organism evidence="3 4">
    <name type="scientific">Tanacetum coccineum</name>
    <dbReference type="NCBI Taxonomy" id="301880"/>
    <lineage>
        <taxon>Eukaryota</taxon>
        <taxon>Viridiplantae</taxon>
        <taxon>Streptophyta</taxon>
        <taxon>Embryophyta</taxon>
        <taxon>Tracheophyta</taxon>
        <taxon>Spermatophyta</taxon>
        <taxon>Magnoliopsida</taxon>
        <taxon>eudicotyledons</taxon>
        <taxon>Gunneridae</taxon>
        <taxon>Pentapetalae</taxon>
        <taxon>asterids</taxon>
        <taxon>campanulids</taxon>
        <taxon>Asterales</taxon>
        <taxon>Asteraceae</taxon>
        <taxon>Asteroideae</taxon>
        <taxon>Anthemideae</taxon>
        <taxon>Anthemidinae</taxon>
        <taxon>Tanacetum</taxon>
    </lineage>
</organism>
<name>A0ABQ5BQC6_9ASTR</name>
<reference evidence="3" key="1">
    <citation type="journal article" date="2022" name="Int. J. Mol. Sci.">
        <title>Draft Genome of Tanacetum Coccineum: Genomic Comparison of Closely Related Tanacetum-Family Plants.</title>
        <authorList>
            <person name="Yamashiro T."/>
            <person name="Shiraishi A."/>
            <person name="Nakayama K."/>
            <person name="Satake H."/>
        </authorList>
    </citation>
    <scope>NUCLEOTIDE SEQUENCE</scope>
</reference>
<feature type="compositionally biased region" description="Basic and acidic residues" evidence="1">
    <location>
        <begin position="237"/>
        <end position="250"/>
    </location>
</feature>